<dbReference type="Gramene" id="AET3Gv20687600.6">
    <property type="protein sequence ID" value="AET3Gv20687600.6"/>
    <property type="gene ID" value="AET3Gv20687600"/>
</dbReference>
<evidence type="ECO:0000313" key="2">
    <source>
        <dbReference type="EnsemblPlants" id="AET3Gv20687600.4"/>
    </source>
</evidence>
<keyword evidence="3" id="KW-1185">Reference proteome</keyword>
<dbReference type="Gramene" id="AET3Gv20687600.2">
    <property type="protein sequence ID" value="AET3Gv20687600.2"/>
    <property type="gene ID" value="AET3Gv20687600"/>
</dbReference>
<sequence length="332" mass="35544">MQGFFNSDLGDTQLKEGKATATIAMVVEDLMVPEYTPVADLVSNWGEKEAVSSAFNLLVNGEFGDSSVSCAKLKPRVIRFDVVTKFEEGDDYFKGTEHDFGPQTLATASSCSAVRSFQGSMSSQDYPAAQAGKNQKEKAAASEDSSGLDGLRMVASPSQGMVSNVPMAATDSSLLTKGKGTVGGPTGLFLASPNASIGFAATTTSPPTLRRNNKTKLRSPTMFNDKPIVIDMEAALRAVADKLVVGRVLSPYPADPQAVVNELKGPWRLRGEAAAQRVKSEDRRFVVTFSEEGDRRHVLQAGPWHYRNDAVLLAAFDGSGDPVDVPLDSFRI</sequence>
<proteinExistence type="predicted"/>
<dbReference type="Gramene" id="AET3Gv20687600.4">
    <property type="protein sequence ID" value="AET3Gv20687600.4"/>
    <property type="gene ID" value="AET3Gv20687600"/>
</dbReference>
<dbReference type="AlphaFoldDB" id="A0A453FIP2"/>
<evidence type="ECO:0000256" key="1">
    <source>
        <dbReference type="SAM" id="MobiDB-lite"/>
    </source>
</evidence>
<feature type="region of interest" description="Disordered" evidence="1">
    <location>
        <begin position="123"/>
        <end position="149"/>
    </location>
</feature>
<dbReference type="EnsemblPlants" id="AET3Gv20687600.5">
    <property type="protein sequence ID" value="AET3Gv20687600.5"/>
    <property type="gene ID" value="AET3Gv20687600"/>
</dbReference>
<reference evidence="2" key="5">
    <citation type="journal article" date="2021" name="G3 (Bethesda)">
        <title>Aegilops tauschii genome assembly Aet v5.0 features greater sequence contiguity and improved annotation.</title>
        <authorList>
            <person name="Wang L."/>
            <person name="Zhu T."/>
            <person name="Rodriguez J.C."/>
            <person name="Deal K.R."/>
            <person name="Dubcovsky J."/>
            <person name="McGuire P.E."/>
            <person name="Lux T."/>
            <person name="Spannagl M."/>
            <person name="Mayer K.F.X."/>
            <person name="Baldrich P."/>
            <person name="Meyers B.C."/>
            <person name="Huo N."/>
            <person name="Gu Y.Q."/>
            <person name="Zhou H."/>
            <person name="Devos K.M."/>
            <person name="Bennetzen J.L."/>
            <person name="Unver T."/>
            <person name="Budak H."/>
            <person name="Gulick P.J."/>
            <person name="Galiba G."/>
            <person name="Kalapos B."/>
            <person name="Nelson D.R."/>
            <person name="Li P."/>
            <person name="You F.M."/>
            <person name="Luo M.C."/>
            <person name="Dvorak J."/>
        </authorList>
    </citation>
    <scope>NUCLEOTIDE SEQUENCE [LARGE SCALE GENOMIC DNA]</scope>
    <source>
        <strain evidence="2">cv. AL8/78</strain>
    </source>
</reference>
<protein>
    <submittedName>
        <fullName evidence="2">Uncharacterized protein</fullName>
    </submittedName>
</protein>
<evidence type="ECO:0000313" key="3">
    <source>
        <dbReference type="Proteomes" id="UP000015105"/>
    </source>
</evidence>
<reference evidence="2" key="4">
    <citation type="submission" date="2019-03" db="UniProtKB">
        <authorList>
            <consortium name="EnsemblPlants"/>
        </authorList>
    </citation>
    <scope>IDENTIFICATION</scope>
</reference>
<dbReference type="EnsemblPlants" id="AET3Gv20687600.4">
    <property type="protein sequence ID" value="AET3Gv20687600.4"/>
    <property type="gene ID" value="AET3Gv20687600"/>
</dbReference>
<dbReference type="EnsemblPlants" id="AET3Gv20687600.1">
    <property type="protein sequence ID" value="AET3Gv20687600.1"/>
    <property type="gene ID" value="AET3Gv20687600"/>
</dbReference>
<dbReference type="Gramene" id="AET3Gv20687600.5">
    <property type="protein sequence ID" value="AET3Gv20687600.5"/>
    <property type="gene ID" value="AET3Gv20687600"/>
</dbReference>
<dbReference type="Gramene" id="AET3Gv20687600.1">
    <property type="protein sequence ID" value="AET3Gv20687600.1"/>
    <property type="gene ID" value="AET3Gv20687600"/>
</dbReference>
<name>A0A453FIP2_AEGTS</name>
<dbReference type="Gramene" id="AET3Gv20687600.7">
    <property type="protein sequence ID" value="AET3Gv20687600.7"/>
    <property type="gene ID" value="AET3Gv20687600"/>
</dbReference>
<accession>A0A453FIP2</accession>
<dbReference type="STRING" id="200361.A0A453FIP2"/>
<dbReference type="Proteomes" id="UP000015105">
    <property type="component" value="Chromosome 3D"/>
</dbReference>
<dbReference type="EnsemblPlants" id="AET3Gv20687600.6">
    <property type="protein sequence ID" value="AET3Gv20687600.6"/>
    <property type="gene ID" value="AET3Gv20687600"/>
</dbReference>
<dbReference type="EnsemblPlants" id="AET3Gv20687600.2">
    <property type="protein sequence ID" value="AET3Gv20687600.2"/>
    <property type="gene ID" value="AET3Gv20687600"/>
</dbReference>
<reference evidence="2" key="3">
    <citation type="journal article" date="2017" name="Nature">
        <title>Genome sequence of the progenitor of the wheat D genome Aegilops tauschii.</title>
        <authorList>
            <person name="Luo M.C."/>
            <person name="Gu Y.Q."/>
            <person name="Puiu D."/>
            <person name="Wang H."/>
            <person name="Twardziok S.O."/>
            <person name="Deal K.R."/>
            <person name="Huo N."/>
            <person name="Zhu T."/>
            <person name="Wang L."/>
            <person name="Wang Y."/>
            <person name="McGuire P.E."/>
            <person name="Liu S."/>
            <person name="Long H."/>
            <person name="Ramasamy R.K."/>
            <person name="Rodriguez J.C."/>
            <person name="Van S.L."/>
            <person name="Yuan L."/>
            <person name="Wang Z."/>
            <person name="Xia Z."/>
            <person name="Xiao L."/>
            <person name="Anderson O.D."/>
            <person name="Ouyang S."/>
            <person name="Liang Y."/>
            <person name="Zimin A.V."/>
            <person name="Pertea G."/>
            <person name="Qi P."/>
            <person name="Bennetzen J.L."/>
            <person name="Dai X."/>
            <person name="Dawson M.W."/>
            <person name="Muller H.G."/>
            <person name="Kugler K."/>
            <person name="Rivarola-Duarte L."/>
            <person name="Spannagl M."/>
            <person name="Mayer K.F.X."/>
            <person name="Lu F.H."/>
            <person name="Bevan M.W."/>
            <person name="Leroy P."/>
            <person name="Li P."/>
            <person name="You F.M."/>
            <person name="Sun Q."/>
            <person name="Liu Z."/>
            <person name="Lyons E."/>
            <person name="Wicker T."/>
            <person name="Salzberg S.L."/>
            <person name="Devos K.M."/>
            <person name="Dvorak J."/>
        </authorList>
    </citation>
    <scope>NUCLEOTIDE SEQUENCE [LARGE SCALE GENOMIC DNA]</scope>
    <source>
        <strain evidence="2">cv. AL8/78</strain>
    </source>
</reference>
<feature type="region of interest" description="Disordered" evidence="1">
    <location>
        <begin position="201"/>
        <end position="220"/>
    </location>
</feature>
<dbReference type="Gramene" id="AET3Gv20687600.3">
    <property type="protein sequence ID" value="AET3Gv20687600.3"/>
    <property type="gene ID" value="AET3Gv20687600"/>
</dbReference>
<reference evidence="3" key="1">
    <citation type="journal article" date="2014" name="Science">
        <title>Ancient hybridizations among the ancestral genomes of bread wheat.</title>
        <authorList>
            <consortium name="International Wheat Genome Sequencing Consortium,"/>
            <person name="Marcussen T."/>
            <person name="Sandve S.R."/>
            <person name="Heier L."/>
            <person name="Spannagl M."/>
            <person name="Pfeifer M."/>
            <person name="Jakobsen K.S."/>
            <person name="Wulff B.B."/>
            <person name="Steuernagel B."/>
            <person name="Mayer K.F."/>
            <person name="Olsen O.A."/>
        </authorList>
    </citation>
    <scope>NUCLEOTIDE SEQUENCE [LARGE SCALE GENOMIC DNA]</scope>
    <source>
        <strain evidence="3">cv. AL8/78</strain>
    </source>
</reference>
<reference evidence="3" key="2">
    <citation type="journal article" date="2017" name="Nat. Plants">
        <title>The Aegilops tauschii genome reveals multiple impacts of transposons.</title>
        <authorList>
            <person name="Zhao G."/>
            <person name="Zou C."/>
            <person name="Li K."/>
            <person name="Wang K."/>
            <person name="Li T."/>
            <person name="Gao L."/>
            <person name="Zhang X."/>
            <person name="Wang H."/>
            <person name="Yang Z."/>
            <person name="Liu X."/>
            <person name="Jiang W."/>
            <person name="Mao L."/>
            <person name="Kong X."/>
            <person name="Jiao Y."/>
            <person name="Jia J."/>
        </authorList>
    </citation>
    <scope>NUCLEOTIDE SEQUENCE [LARGE SCALE GENOMIC DNA]</scope>
    <source>
        <strain evidence="3">cv. AL8/78</strain>
    </source>
</reference>
<dbReference type="EnsemblPlants" id="AET3Gv20687600.7">
    <property type="protein sequence ID" value="AET3Gv20687600.7"/>
    <property type="gene ID" value="AET3Gv20687600"/>
</dbReference>
<dbReference type="EnsemblPlants" id="AET3Gv20687600.3">
    <property type="protein sequence ID" value="AET3Gv20687600.3"/>
    <property type="gene ID" value="AET3Gv20687600"/>
</dbReference>
<organism evidence="2 3">
    <name type="scientific">Aegilops tauschii subsp. strangulata</name>
    <name type="common">Goatgrass</name>
    <dbReference type="NCBI Taxonomy" id="200361"/>
    <lineage>
        <taxon>Eukaryota</taxon>
        <taxon>Viridiplantae</taxon>
        <taxon>Streptophyta</taxon>
        <taxon>Embryophyta</taxon>
        <taxon>Tracheophyta</taxon>
        <taxon>Spermatophyta</taxon>
        <taxon>Magnoliopsida</taxon>
        <taxon>Liliopsida</taxon>
        <taxon>Poales</taxon>
        <taxon>Poaceae</taxon>
        <taxon>BOP clade</taxon>
        <taxon>Pooideae</taxon>
        <taxon>Triticodae</taxon>
        <taxon>Triticeae</taxon>
        <taxon>Triticinae</taxon>
        <taxon>Aegilops</taxon>
    </lineage>
</organism>